<proteinExistence type="predicted"/>
<evidence type="ECO:0008006" key="4">
    <source>
        <dbReference type="Google" id="ProtNLM"/>
    </source>
</evidence>
<dbReference type="Proteomes" id="UP000807850">
    <property type="component" value="Unassembled WGS sequence"/>
</dbReference>
<evidence type="ECO:0000256" key="1">
    <source>
        <dbReference type="SAM" id="SignalP"/>
    </source>
</evidence>
<gene>
    <name evidence="2" type="ORF">HY076_05165</name>
</gene>
<feature type="chain" id="PRO_5039171461" description="Outer membrane lipoprotein carrier protein LolA" evidence="1">
    <location>
        <begin position="25"/>
        <end position="222"/>
    </location>
</feature>
<protein>
    <recommendedName>
        <fullName evidence="4">Outer membrane lipoprotein carrier protein LolA</fullName>
    </recommendedName>
</protein>
<dbReference type="Gene3D" id="2.50.20.10">
    <property type="entry name" value="Lipoprotein localisation LolA/LolB/LppX"/>
    <property type="match status" value="1"/>
</dbReference>
<feature type="signal peptide" evidence="1">
    <location>
        <begin position="1"/>
        <end position="24"/>
    </location>
</feature>
<dbReference type="InterPro" id="IPR029046">
    <property type="entry name" value="LolA/LolB/LppX"/>
</dbReference>
<accession>A0A9D6LA07</accession>
<comment type="caution">
    <text evidence="2">The sequence shown here is derived from an EMBL/GenBank/DDBJ whole genome shotgun (WGS) entry which is preliminary data.</text>
</comment>
<dbReference type="SUPFAM" id="SSF89392">
    <property type="entry name" value="Prokaryotic lipoproteins and lipoprotein localization factors"/>
    <property type="match status" value="1"/>
</dbReference>
<keyword evidence="1" id="KW-0732">Signal</keyword>
<reference evidence="2" key="1">
    <citation type="submission" date="2020-07" db="EMBL/GenBank/DDBJ databases">
        <title>Huge and variable diversity of episymbiotic CPR bacteria and DPANN archaea in groundwater ecosystems.</title>
        <authorList>
            <person name="He C.Y."/>
            <person name="Keren R."/>
            <person name="Whittaker M."/>
            <person name="Farag I.F."/>
            <person name="Doudna J."/>
            <person name="Cate J.H.D."/>
            <person name="Banfield J.F."/>
        </authorList>
    </citation>
    <scope>NUCLEOTIDE SEQUENCE</scope>
    <source>
        <strain evidence="2">NC_groundwater_928_Pr1_S-0.2um_72_17</strain>
    </source>
</reference>
<organism evidence="2 3">
    <name type="scientific">Eiseniibacteriota bacterium</name>
    <dbReference type="NCBI Taxonomy" id="2212470"/>
    <lineage>
        <taxon>Bacteria</taxon>
        <taxon>Candidatus Eiseniibacteriota</taxon>
    </lineage>
</organism>
<dbReference type="AlphaFoldDB" id="A0A9D6LA07"/>
<sequence length="222" mass="24244">MTRRESHSVSLVALAMLAATIASAATPPASIRGCAERLRATRVLAERITASGRGEARVTLTREDAMGGPPRVDHGSVALEPPDRVRLEFTETGEKIAVRGDGGEWLQPHLRQMVRLRSEQAGAASWLWDLFLHGGRGRFAEREAGRGRYVLALRDERGAVPETLAVSVDVAGLPAALEVSDPSSGRSTYRFTAWKFTRARGRNAFVIRAPHGYTVAEETERF</sequence>
<dbReference type="EMBL" id="JACQAY010000158">
    <property type="protein sequence ID" value="MBI3539642.1"/>
    <property type="molecule type" value="Genomic_DNA"/>
</dbReference>
<name>A0A9D6LA07_UNCEI</name>
<evidence type="ECO:0000313" key="2">
    <source>
        <dbReference type="EMBL" id="MBI3539642.1"/>
    </source>
</evidence>
<evidence type="ECO:0000313" key="3">
    <source>
        <dbReference type="Proteomes" id="UP000807850"/>
    </source>
</evidence>